<proteinExistence type="predicted"/>
<accession>W2LE81</accession>
<organism evidence="1">
    <name type="scientific">Phytophthora nicotianae</name>
    <name type="common">Potato buckeye rot agent</name>
    <name type="synonym">Phytophthora parasitica</name>
    <dbReference type="NCBI Taxonomy" id="4792"/>
    <lineage>
        <taxon>Eukaryota</taxon>
        <taxon>Sar</taxon>
        <taxon>Stramenopiles</taxon>
        <taxon>Oomycota</taxon>
        <taxon>Peronosporomycetes</taxon>
        <taxon>Peronosporales</taxon>
        <taxon>Peronosporaceae</taxon>
        <taxon>Phytophthora</taxon>
    </lineage>
</organism>
<dbReference type="EMBL" id="KI679246">
    <property type="protein sequence ID" value="ETL94980.1"/>
    <property type="molecule type" value="Genomic_DNA"/>
</dbReference>
<evidence type="ECO:0000313" key="1">
    <source>
        <dbReference type="EMBL" id="ETL94980.1"/>
    </source>
</evidence>
<name>W2LE81_PHYNI</name>
<reference evidence="1" key="1">
    <citation type="submission" date="2013-11" db="EMBL/GenBank/DDBJ databases">
        <title>The Genome Sequence of Phytophthora parasitica CHvinca01.</title>
        <authorList>
            <consortium name="The Broad Institute Genomics Platform"/>
            <person name="Russ C."/>
            <person name="Tyler B."/>
            <person name="Panabieres F."/>
            <person name="Shan W."/>
            <person name="Tripathy S."/>
            <person name="Grunwald N."/>
            <person name="Machado M."/>
            <person name="Johnson C.S."/>
            <person name="Arredondo F."/>
            <person name="Hong C."/>
            <person name="Coffey M."/>
            <person name="Young S.K."/>
            <person name="Zeng Q."/>
            <person name="Gargeya S."/>
            <person name="Fitzgerald M."/>
            <person name="Abouelleil A."/>
            <person name="Alvarado L."/>
            <person name="Chapman S.B."/>
            <person name="Gainer-Dewar J."/>
            <person name="Goldberg J."/>
            <person name="Griggs A."/>
            <person name="Gujja S."/>
            <person name="Hansen M."/>
            <person name="Howarth C."/>
            <person name="Imamovic A."/>
            <person name="Ireland A."/>
            <person name="Larimer J."/>
            <person name="McCowan C."/>
            <person name="Murphy C."/>
            <person name="Pearson M."/>
            <person name="Poon T.W."/>
            <person name="Priest M."/>
            <person name="Roberts A."/>
            <person name="Saif S."/>
            <person name="Shea T."/>
            <person name="Sykes S."/>
            <person name="Wortman J."/>
            <person name="Nusbaum C."/>
            <person name="Birren B."/>
        </authorList>
    </citation>
    <scope>NUCLEOTIDE SEQUENCE [LARGE SCALE GENOMIC DNA]</scope>
    <source>
        <strain evidence="1">CHvinca01</strain>
    </source>
</reference>
<dbReference type="AlphaFoldDB" id="W2LE81"/>
<gene>
    <name evidence="1" type="ORF">L917_07147</name>
</gene>
<sequence>MKIILQPANSPDFNANDLGFFNSLQSLQLKK</sequence>
<dbReference type="Proteomes" id="UP000054423">
    <property type="component" value="Unassembled WGS sequence"/>
</dbReference>
<protein>
    <submittedName>
        <fullName evidence="1">Uncharacterized protein</fullName>
    </submittedName>
</protein>